<dbReference type="InterPro" id="IPR021115">
    <property type="entry name" value="Pyridoxal-P_BS"/>
</dbReference>
<organism evidence="13 14">
    <name type="scientific">Trichobilharzia regenti</name>
    <name type="common">Nasal bird schistosome</name>
    <dbReference type="NCBI Taxonomy" id="157069"/>
    <lineage>
        <taxon>Eukaryota</taxon>
        <taxon>Metazoa</taxon>
        <taxon>Spiralia</taxon>
        <taxon>Lophotrochozoa</taxon>
        <taxon>Platyhelminthes</taxon>
        <taxon>Trematoda</taxon>
        <taxon>Digenea</taxon>
        <taxon>Strigeidida</taxon>
        <taxon>Schistosomatoidea</taxon>
        <taxon>Schistosomatidae</taxon>
        <taxon>Trichobilharzia</taxon>
    </lineage>
</organism>
<dbReference type="InterPro" id="IPR010977">
    <property type="entry name" value="Aromatic_deC"/>
</dbReference>
<evidence type="ECO:0000256" key="2">
    <source>
        <dbReference type="ARBA" id="ARBA00009533"/>
    </source>
</evidence>
<dbReference type="GO" id="GO:0004058">
    <property type="term" value="F:aromatic-L-amino-acid decarboxylase activity"/>
    <property type="evidence" value="ECO:0007669"/>
    <property type="project" value="UniProtKB-EC"/>
</dbReference>
<sequence>MEDLFDLKCSLSNDLKQMKALQNGTHLNGDHFDEYLDHDEFRNYGTKMIQYVADYLENIEERKVFPNIKPGYLAKLIPDKAPDEPESWEEIMQDVEKFIMPGVTHWQHPRFHAYFPCGCSYSSICADILSAGISSIGFTWVSNPACTELEVVMIDWMAKILGLPNHFLFSKNSGGVIQGSCSESTLVALLAARNKSIKEYQCFHPNATNYEALSKLVGYYSVQAHSSVERAGLISLLKLRAIESNEHYGMDTELLEKAIEEDSNNGLTPFFCCATLGTTATCGFDNLKKIGPICSKYDIWLHVDAAYSGSAFICPEYRYLMEGIEHAMSFAFNPHKWMLINFDCSIVWYRELNWIRNSFHVDPPYLKHEYQENAVDFRHMHIPLGRRFRSLKIWFTLRRYGVKKLQAYIRNHIELAHYFKELMLRDERFEIIAEVVLGLVCFRLKNDNELTRQLYHDIEDDGRIHLVSSEFELPEPLFFIRFAVCYHSPNKQHIEYAFNVISELTEKLLNSNTCHNNDNNINGDS</sequence>
<dbReference type="Gene3D" id="3.90.1150.10">
    <property type="entry name" value="Aspartate Aminotransferase, domain 1"/>
    <property type="match status" value="1"/>
</dbReference>
<evidence type="ECO:0000256" key="10">
    <source>
        <dbReference type="ARBA" id="ARBA00041275"/>
    </source>
</evidence>
<evidence type="ECO:0000256" key="12">
    <source>
        <dbReference type="RuleBase" id="RU000382"/>
    </source>
</evidence>
<dbReference type="WBParaSite" id="TREG1_61470.1">
    <property type="protein sequence ID" value="TREG1_61470.1"/>
    <property type="gene ID" value="TREG1_61470"/>
</dbReference>
<feature type="modified residue" description="N6-(pyridoxal phosphate)lysine" evidence="11">
    <location>
        <position position="336"/>
    </location>
</feature>
<keyword evidence="5" id="KW-0210">Decarboxylase</keyword>
<dbReference type="InterPro" id="IPR002129">
    <property type="entry name" value="PyrdxlP-dep_de-COase"/>
</dbReference>
<dbReference type="InterPro" id="IPR015421">
    <property type="entry name" value="PyrdxlP-dep_Trfase_major"/>
</dbReference>
<dbReference type="Gene3D" id="1.20.1340.10">
    <property type="entry name" value="dopa decarboxylase, N-terminal domain"/>
    <property type="match status" value="1"/>
</dbReference>
<dbReference type="InterPro" id="IPR015422">
    <property type="entry name" value="PyrdxlP-dep_Trfase_small"/>
</dbReference>
<comment type="similarity">
    <text evidence="2 12">Belongs to the group II decarboxylase family.</text>
</comment>
<dbReference type="GO" id="GO:0006520">
    <property type="term" value="P:amino acid metabolic process"/>
    <property type="evidence" value="ECO:0007669"/>
    <property type="project" value="InterPro"/>
</dbReference>
<evidence type="ECO:0000313" key="13">
    <source>
        <dbReference type="Proteomes" id="UP000050795"/>
    </source>
</evidence>
<dbReference type="PROSITE" id="PS00392">
    <property type="entry name" value="DDC_GAD_HDC_YDC"/>
    <property type="match status" value="1"/>
</dbReference>
<dbReference type="GO" id="GO:0042423">
    <property type="term" value="P:catecholamine biosynthetic process"/>
    <property type="evidence" value="ECO:0007669"/>
    <property type="project" value="UniProtKB-KW"/>
</dbReference>
<dbReference type="GO" id="GO:0005737">
    <property type="term" value="C:cytoplasm"/>
    <property type="evidence" value="ECO:0007669"/>
    <property type="project" value="TreeGrafter"/>
</dbReference>
<comment type="cofactor">
    <cofactor evidence="1 11 12">
        <name>pyridoxal 5'-phosphate</name>
        <dbReference type="ChEBI" id="CHEBI:597326"/>
    </cofactor>
</comment>
<evidence type="ECO:0000256" key="5">
    <source>
        <dbReference type="ARBA" id="ARBA00022793"/>
    </source>
</evidence>
<dbReference type="AlphaFoldDB" id="A0AA85K4M3"/>
<comment type="subunit">
    <text evidence="3">Homodimer.</text>
</comment>
<dbReference type="SUPFAM" id="SSF53383">
    <property type="entry name" value="PLP-dependent transferases"/>
    <property type="match status" value="1"/>
</dbReference>
<evidence type="ECO:0000256" key="7">
    <source>
        <dbReference type="ARBA" id="ARBA00023239"/>
    </source>
</evidence>
<dbReference type="PRINTS" id="PR00800">
    <property type="entry name" value="YHDCRBOXLASE"/>
</dbReference>
<evidence type="ECO:0000256" key="3">
    <source>
        <dbReference type="ARBA" id="ARBA00011738"/>
    </source>
</evidence>
<evidence type="ECO:0000256" key="8">
    <source>
        <dbReference type="ARBA" id="ARBA00038886"/>
    </source>
</evidence>
<name>A0AA85K4M3_TRIRE</name>
<keyword evidence="13" id="KW-1185">Reference proteome</keyword>
<proteinExistence type="inferred from homology"/>
<dbReference type="PANTHER" id="PTHR11999">
    <property type="entry name" value="GROUP II PYRIDOXAL-5-PHOSPHATE DECARBOXYLASE"/>
    <property type="match status" value="1"/>
</dbReference>
<dbReference type="GO" id="GO:0019752">
    <property type="term" value="P:carboxylic acid metabolic process"/>
    <property type="evidence" value="ECO:0007669"/>
    <property type="project" value="InterPro"/>
</dbReference>
<accession>A0AA85K4M3</accession>
<dbReference type="GO" id="GO:0030170">
    <property type="term" value="F:pyridoxal phosphate binding"/>
    <property type="evidence" value="ECO:0007669"/>
    <property type="project" value="InterPro"/>
</dbReference>
<dbReference type="InterPro" id="IPR015424">
    <property type="entry name" value="PyrdxlP-dep_Trfase"/>
</dbReference>
<keyword evidence="7 12" id="KW-0456">Lyase</keyword>
<dbReference type="Proteomes" id="UP000050795">
    <property type="component" value="Unassembled WGS sequence"/>
</dbReference>
<reference evidence="14" key="2">
    <citation type="submission" date="2023-11" db="UniProtKB">
        <authorList>
            <consortium name="WormBaseParasite"/>
        </authorList>
    </citation>
    <scope>IDENTIFICATION</scope>
</reference>
<dbReference type="FunFam" id="1.20.1340.10:FF:000001">
    <property type="entry name" value="Histidine decarboxylase"/>
    <property type="match status" value="1"/>
</dbReference>
<keyword evidence="4" id="KW-0127">Catecholamine biosynthesis</keyword>
<dbReference type="PANTHER" id="PTHR11999:SF167">
    <property type="entry name" value="AROMATIC-L-AMINO-ACID DECARBOXYLASE"/>
    <property type="match status" value="1"/>
</dbReference>
<dbReference type="Gene3D" id="3.40.640.10">
    <property type="entry name" value="Type I PLP-dependent aspartate aminotransferase-like (Major domain)"/>
    <property type="match status" value="1"/>
</dbReference>
<dbReference type="EC" id="4.1.1.28" evidence="8"/>
<evidence type="ECO:0000256" key="1">
    <source>
        <dbReference type="ARBA" id="ARBA00001933"/>
    </source>
</evidence>
<reference evidence="13" key="1">
    <citation type="submission" date="2022-06" db="EMBL/GenBank/DDBJ databases">
        <authorList>
            <person name="Berger JAMES D."/>
            <person name="Berger JAMES D."/>
        </authorList>
    </citation>
    <scope>NUCLEOTIDE SEQUENCE [LARGE SCALE GENOMIC DNA]</scope>
</reference>
<evidence type="ECO:0000256" key="11">
    <source>
        <dbReference type="PIRSR" id="PIRSR602129-50"/>
    </source>
</evidence>
<keyword evidence="6 11" id="KW-0663">Pyridoxal phosphate</keyword>
<evidence type="ECO:0000256" key="4">
    <source>
        <dbReference type="ARBA" id="ARBA00022584"/>
    </source>
</evidence>
<evidence type="ECO:0000256" key="6">
    <source>
        <dbReference type="ARBA" id="ARBA00022898"/>
    </source>
</evidence>
<dbReference type="FunFam" id="3.40.640.10:FF:000025">
    <property type="entry name" value="Histidine decarboxylase"/>
    <property type="match status" value="1"/>
</dbReference>
<evidence type="ECO:0000256" key="9">
    <source>
        <dbReference type="ARBA" id="ARBA00040968"/>
    </source>
</evidence>
<dbReference type="CDD" id="cd06450">
    <property type="entry name" value="DOPA_deC_like"/>
    <property type="match status" value="1"/>
</dbReference>
<dbReference type="Pfam" id="PF00282">
    <property type="entry name" value="Pyridoxal_deC"/>
    <property type="match status" value="1"/>
</dbReference>
<evidence type="ECO:0000313" key="14">
    <source>
        <dbReference type="WBParaSite" id="TREG1_61470.1"/>
    </source>
</evidence>
<protein>
    <recommendedName>
        <fullName evidence="9">Aromatic-L-amino-acid decarboxylase</fullName>
        <ecNumber evidence="8">4.1.1.28</ecNumber>
    </recommendedName>
    <alternativeName>
        <fullName evidence="10">DOPA decarboxylase</fullName>
    </alternativeName>
</protein>
<dbReference type="GO" id="GO:0042427">
    <property type="term" value="P:serotonin biosynthetic process"/>
    <property type="evidence" value="ECO:0007669"/>
    <property type="project" value="TreeGrafter"/>
</dbReference>